<evidence type="ECO:0000313" key="2">
    <source>
        <dbReference type="Proteomes" id="UP000024376"/>
    </source>
</evidence>
<gene>
    <name evidence="1" type="ORF">M419DRAFT_92595</name>
</gene>
<accession>A0A024RVH8</accession>
<dbReference type="AlphaFoldDB" id="A0A024RVH8"/>
<dbReference type="EMBL" id="KI911178">
    <property type="protein sequence ID" value="ETR97088.1"/>
    <property type="molecule type" value="Genomic_DNA"/>
</dbReference>
<dbReference type="Proteomes" id="UP000024376">
    <property type="component" value="Unassembled WGS sequence"/>
</dbReference>
<dbReference type="KEGG" id="trr:M419DRAFT_92595"/>
<reference evidence="2" key="1">
    <citation type="journal article" date="2013" name="Ind. Biotechnol.">
        <title>Comparative genomics analysis of Trichoderma reesei strains.</title>
        <authorList>
            <person name="Koike H."/>
            <person name="Aerts A."/>
            <person name="LaButti K."/>
            <person name="Grigoriev I.V."/>
            <person name="Baker S.E."/>
        </authorList>
    </citation>
    <scope>NUCLEOTIDE SEQUENCE [LARGE SCALE GENOMIC DNA]</scope>
    <source>
        <strain evidence="2">ATCC 56765 / BCRC 32924 / NRRL 11460 / Rut C-30</strain>
    </source>
</reference>
<organism evidence="1 2">
    <name type="scientific">Hypocrea jecorina (strain ATCC 56765 / BCRC 32924 / NRRL 11460 / Rut C-30)</name>
    <name type="common">Trichoderma reesei</name>
    <dbReference type="NCBI Taxonomy" id="1344414"/>
    <lineage>
        <taxon>Eukaryota</taxon>
        <taxon>Fungi</taxon>
        <taxon>Dikarya</taxon>
        <taxon>Ascomycota</taxon>
        <taxon>Pezizomycotina</taxon>
        <taxon>Sordariomycetes</taxon>
        <taxon>Hypocreomycetidae</taxon>
        <taxon>Hypocreales</taxon>
        <taxon>Hypocreaceae</taxon>
        <taxon>Trichoderma</taxon>
    </lineage>
</organism>
<sequence>MRVTTRDYAACLHLPKITILTIVSFPDMEHTTKRLNISEETCVVPDAHANALTLVVRELDRGEGSQPHNPRTACIGTSGLTLRQTAEEDSEASRVQWSDVPFSMLLEFCLGPTW</sequence>
<evidence type="ECO:0000313" key="1">
    <source>
        <dbReference type="EMBL" id="ETR97088.1"/>
    </source>
</evidence>
<name>A0A024RVH8_HYPJR</name>
<protein>
    <submittedName>
        <fullName evidence="1">Uncharacterized protein</fullName>
    </submittedName>
</protein>
<proteinExistence type="predicted"/>
<dbReference type="HOGENOM" id="CLU_2121413_0_0_1"/>